<dbReference type="InterPro" id="IPR050460">
    <property type="entry name" value="Distal-less_Homeobox_TF"/>
</dbReference>
<evidence type="ECO:0000256" key="1">
    <source>
        <dbReference type="ARBA" id="ARBA00004123"/>
    </source>
</evidence>
<dbReference type="InterPro" id="IPR009057">
    <property type="entry name" value="Homeodomain-like_sf"/>
</dbReference>
<dbReference type="AlphaFoldDB" id="S7PW93"/>
<dbReference type="SUPFAM" id="SSF46689">
    <property type="entry name" value="Homeodomain-like"/>
    <property type="match status" value="1"/>
</dbReference>
<keyword evidence="4 9" id="KW-0238">DNA-binding</keyword>
<dbReference type="CDD" id="cd00086">
    <property type="entry name" value="homeodomain"/>
    <property type="match status" value="1"/>
</dbReference>
<dbReference type="GO" id="GO:0005654">
    <property type="term" value="C:nucleoplasm"/>
    <property type="evidence" value="ECO:0007669"/>
    <property type="project" value="UniProtKB-ARBA"/>
</dbReference>
<dbReference type="PANTHER" id="PTHR24327">
    <property type="entry name" value="HOMEOBOX PROTEIN"/>
    <property type="match status" value="1"/>
</dbReference>
<dbReference type="Gene3D" id="1.10.10.60">
    <property type="entry name" value="Homeodomain-like"/>
    <property type="match status" value="1"/>
</dbReference>
<dbReference type="GO" id="GO:0000981">
    <property type="term" value="F:DNA-binding transcription factor activity, RNA polymerase II-specific"/>
    <property type="evidence" value="ECO:0007669"/>
    <property type="project" value="TreeGrafter"/>
</dbReference>
<feature type="region of interest" description="Disordered" evidence="11">
    <location>
        <begin position="1"/>
        <end position="35"/>
    </location>
</feature>
<gene>
    <name evidence="13" type="ORF">D623_10025376</name>
</gene>
<evidence type="ECO:0000256" key="11">
    <source>
        <dbReference type="SAM" id="MobiDB-lite"/>
    </source>
</evidence>
<keyword evidence="7 9" id="KW-0539">Nucleus</keyword>
<keyword evidence="6" id="KW-0804">Transcription</keyword>
<feature type="DNA-binding region" description="Homeobox" evidence="9">
    <location>
        <begin position="37"/>
        <end position="96"/>
    </location>
</feature>
<comment type="subcellular location">
    <subcellularLocation>
        <location evidence="1 9 10">Nucleus</location>
    </subcellularLocation>
</comment>
<evidence type="ECO:0000256" key="5">
    <source>
        <dbReference type="ARBA" id="ARBA00023155"/>
    </source>
</evidence>
<evidence type="ECO:0000313" key="14">
    <source>
        <dbReference type="Proteomes" id="UP000052978"/>
    </source>
</evidence>
<comment type="similarity">
    <text evidence="8">Belongs to the Nanog homeobox family.</text>
</comment>
<evidence type="ECO:0000313" key="13">
    <source>
        <dbReference type="EMBL" id="EPQ15243.1"/>
    </source>
</evidence>
<organism evidence="13 14">
    <name type="scientific">Myotis brandtii</name>
    <name type="common">Brandt's bat</name>
    <dbReference type="NCBI Taxonomy" id="109478"/>
    <lineage>
        <taxon>Eukaryota</taxon>
        <taxon>Metazoa</taxon>
        <taxon>Chordata</taxon>
        <taxon>Craniata</taxon>
        <taxon>Vertebrata</taxon>
        <taxon>Euteleostomi</taxon>
        <taxon>Mammalia</taxon>
        <taxon>Eutheria</taxon>
        <taxon>Laurasiatheria</taxon>
        <taxon>Chiroptera</taxon>
        <taxon>Yangochiroptera</taxon>
        <taxon>Vespertilionidae</taxon>
        <taxon>Myotis</taxon>
    </lineage>
</organism>
<feature type="domain" description="Homeobox" evidence="12">
    <location>
        <begin position="35"/>
        <end position="95"/>
    </location>
</feature>
<reference evidence="13 14" key="1">
    <citation type="journal article" date="2013" name="Nat. Commun.">
        <title>Genome analysis reveals insights into physiology and longevity of the Brandt's bat Myotis brandtii.</title>
        <authorList>
            <person name="Seim I."/>
            <person name="Fang X."/>
            <person name="Xiong Z."/>
            <person name="Lobanov A.V."/>
            <person name="Huang Z."/>
            <person name="Ma S."/>
            <person name="Feng Y."/>
            <person name="Turanov A.A."/>
            <person name="Zhu Y."/>
            <person name="Lenz T.L."/>
            <person name="Gerashchenko M.V."/>
            <person name="Fan D."/>
            <person name="Hee Yim S."/>
            <person name="Yao X."/>
            <person name="Jordan D."/>
            <person name="Xiong Y."/>
            <person name="Ma Y."/>
            <person name="Lyapunov A.N."/>
            <person name="Chen G."/>
            <person name="Kulakova O.I."/>
            <person name="Sun Y."/>
            <person name="Lee S.G."/>
            <person name="Bronson R.T."/>
            <person name="Moskalev A.A."/>
            <person name="Sunyaev S.R."/>
            <person name="Zhang G."/>
            <person name="Krogh A."/>
            <person name="Wang J."/>
            <person name="Gladyshev V.N."/>
        </authorList>
    </citation>
    <scope>NUCLEOTIDE SEQUENCE [LARGE SCALE GENOMIC DNA]</scope>
</reference>
<dbReference type="InterPro" id="IPR001356">
    <property type="entry name" value="HD"/>
</dbReference>
<evidence type="ECO:0000259" key="12">
    <source>
        <dbReference type="PROSITE" id="PS50071"/>
    </source>
</evidence>
<dbReference type="Proteomes" id="UP000052978">
    <property type="component" value="Unassembled WGS sequence"/>
</dbReference>
<evidence type="ECO:0000256" key="10">
    <source>
        <dbReference type="RuleBase" id="RU000682"/>
    </source>
</evidence>
<dbReference type="PANTHER" id="PTHR24327:SF72">
    <property type="entry name" value="HOMEOBOX PROTEIN NANOG"/>
    <property type="match status" value="1"/>
</dbReference>
<dbReference type="PROSITE" id="PS50071">
    <property type="entry name" value="HOMEOBOX_2"/>
    <property type="match status" value="1"/>
</dbReference>
<dbReference type="SMART" id="SM00389">
    <property type="entry name" value="HOX"/>
    <property type="match status" value="1"/>
</dbReference>
<accession>S7PW93</accession>
<keyword evidence="2" id="KW-0677">Repeat</keyword>
<evidence type="ECO:0000256" key="6">
    <source>
        <dbReference type="ARBA" id="ARBA00023163"/>
    </source>
</evidence>
<keyword evidence="5 9" id="KW-0371">Homeobox</keyword>
<sequence>MGLLIQNSSDPSISPREILPTSVENSTGKKKKAQVKKQKIRTTFSQTQLCVCPERFQRQKCLSRQQMQELSNILNLSYKQIETWFQSQRMKCKRRQKYNWPKNSNRVA</sequence>
<evidence type="ECO:0000256" key="3">
    <source>
        <dbReference type="ARBA" id="ARBA00023015"/>
    </source>
</evidence>
<name>S7PW93_MYOBR</name>
<evidence type="ECO:0000256" key="8">
    <source>
        <dbReference type="ARBA" id="ARBA00043992"/>
    </source>
</evidence>
<evidence type="ECO:0000256" key="2">
    <source>
        <dbReference type="ARBA" id="ARBA00022737"/>
    </source>
</evidence>
<dbReference type="EMBL" id="KE164122">
    <property type="protein sequence ID" value="EPQ15243.1"/>
    <property type="molecule type" value="Genomic_DNA"/>
</dbReference>
<dbReference type="GO" id="GO:0008284">
    <property type="term" value="P:positive regulation of cell population proliferation"/>
    <property type="evidence" value="ECO:0007669"/>
    <property type="project" value="UniProtKB-ARBA"/>
</dbReference>
<keyword evidence="3" id="KW-0805">Transcription regulation</keyword>
<dbReference type="GO" id="GO:0000978">
    <property type="term" value="F:RNA polymerase II cis-regulatory region sequence-specific DNA binding"/>
    <property type="evidence" value="ECO:0007669"/>
    <property type="project" value="TreeGrafter"/>
</dbReference>
<evidence type="ECO:0000256" key="4">
    <source>
        <dbReference type="ARBA" id="ARBA00023125"/>
    </source>
</evidence>
<dbReference type="eggNOG" id="KOG0491">
    <property type="taxonomic scope" value="Eukaryota"/>
</dbReference>
<dbReference type="FunFam" id="1.10.10.60:FF:000203">
    <property type="entry name" value="Nanog homeobox transcription factor"/>
    <property type="match status" value="1"/>
</dbReference>
<keyword evidence="14" id="KW-1185">Reference proteome</keyword>
<dbReference type="Pfam" id="PF00046">
    <property type="entry name" value="Homeodomain"/>
    <property type="match status" value="1"/>
</dbReference>
<evidence type="ECO:0000256" key="7">
    <source>
        <dbReference type="ARBA" id="ARBA00023242"/>
    </source>
</evidence>
<evidence type="ECO:0000256" key="9">
    <source>
        <dbReference type="PROSITE-ProRule" id="PRU00108"/>
    </source>
</evidence>
<protein>
    <submittedName>
        <fullName evidence="13">Putative homeobox protein NANOGP8</fullName>
    </submittedName>
</protein>
<feature type="compositionally biased region" description="Polar residues" evidence="11">
    <location>
        <begin position="1"/>
        <end position="12"/>
    </location>
</feature>
<proteinExistence type="inferred from homology"/>